<evidence type="ECO:0000313" key="4">
    <source>
        <dbReference type="RefSeq" id="WP_028312803.1"/>
    </source>
</evidence>
<dbReference type="RefSeq" id="WP_028312803.1">
    <property type="nucleotide sequence ID" value="NZ_KI519499.1"/>
</dbReference>
<feature type="compositionally biased region" description="Pro residues" evidence="1">
    <location>
        <begin position="1"/>
        <end position="11"/>
    </location>
</feature>
<feature type="compositionally biased region" description="Low complexity" evidence="1">
    <location>
        <begin position="12"/>
        <end position="24"/>
    </location>
</feature>
<dbReference type="InterPro" id="IPR021136">
    <property type="entry name" value="Flagellar_hook_control-like_C"/>
</dbReference>
<proteinExistence type="predicted"/>
<evidence type="ECO:0000259" key="2">
    <source>
        <dbReference type="Pfam" id="PF02120"/>
    </source>
</evidence>
<keyword evidence="3" id="KW-1185">Reference proteome</keyword>
<protein>
    <submittedName>
        <fullName evidence="4">Flagellar hook-length control protein FliK</fullName>
    </submittedName>
</protein>
<feature type="compositionally biased region" description="Pro residues" evidence="1">
    <location>
        <begin position="244"/>
        <end position="254"/>
    </location>
</feature>
<feature type="compositionally biased region" description="Low complexity" evidence="1">
    <location>
        <begin position="189"/>
        <end position="231"/>
    </location>
</feature>
<dbReference type="AlphaFoldDB" id="A0A9U5C3A5"/>
<dbReference type="Proteomes" id="UP000675920">
    <property type="component" value="Unplaced"/>
</dbReference>
<feature type="domain" description="Flagellar hook-length control protein-like C-terminal" evidence="2">
    <location>
        <begin position="290"/>
        <end position="357"/>
    </location>
</feature>
<keyword evidence="4" id="KW-0966">Cell projection</keyword>
<keyword evidence="4" id="KW-0282">Flagellum</keyword>
<feature type="region of interest" description="Disordered" evidence="1">
    <location>
        <begin position="1"/>
        <end position="27"/>
    </location>
</feature>
<sequence>MDPSITPPAGPAAPVAPVSPDTAAQRALARHEHRLPAPLFNATREAGQAAVVEGGIARLAQLQRALPPPDLPGSQPVAHAVFPWTASAEAVPLATTQSALLIKRATEPAAALADLHTTPAPGTPAVAVDAGLLTNWTSAVNAGSPGDGAGSRDADGQDRQPPGQRGTDTATPARSASGDAAPGADHGMPTAGGASASPATPATTTPATTTPAAAPGHATPADDGGPPGSATLAPDTRASAAQPRPTPESQPAPQPQLIAALPQPDPRWLAPEPRPTGLALLDIAEDGRHGAQQEGAAPLIATLRLQLPNLGPVELRLALSGTQADLSIYAGKEALATLAAGASSLAGSLSAWGISSSTPSYSPIRKS</sequence>
<name>A0A9U5C3A5_9BURK</name>
<organism evidence="3 4">
    <name type="scientific">Derxia gummosa DSM 723</name>
    <dbReference type="NCBI Taxonomy" id="1121388"/>
    <lineage>
        <taxon>Bacteria</taxon>
        <taxon>Pseudomonadati</taxon>
        <taxon>Pseudomonadota</taxon>
        <taxon>Betaproteobacteria</taxon>
        <taxon>Burkholderiales</taxon>
        <taxon>Alcaligenaceae</taxon>
        <taxon>Derxia</taxon>
    </lineage>
</organism>
<evidence type="ECO:0000313" key="3">
    <source>
        <dbReference type="Proteomes" id="UP000675920"/>
    </source>
</evidence>
<keyword evidence="4" id="KW-0969">Cilium</keyword>
<dbReference type="Pfam" id="PF02120">
    <property type="entry name" value="Flg_hook"/>
    <property type="match status" value="1"/>
</dbReference>
<feature type="region of interest" description="Disordered" evidence="1">
    <location>
        <begin position="139"/>
        <end position="259"/>
    </location>
</feature>
<evidence type="ECO:0000256" key="1">
    <source>
        <dbReference type="SAM" id="MobiDB-lite"/>
    </source>
</evidence>
<accession>A0A9U5C3A5</accession>
<reference evidence="4" key="1">
    <citation type="submission" date="2025-08" db="UniProtKB">
        <authorList>
            <consortium name="RefSeq"/>
        </authorList>
    </citation>
    <scope>IDENTIFICATION</scope>
</reference>